<proteinExistence type="predicted"/>
<evidence type="ECO:0000313" key="2">
    <source>
        <dbReference type="Proteomes" id="UP000748531"/>
    </source>
</evidence>
<gene>
    <name evidence="1" type="ORF">PHET_11369</name>
</gene>
<accession>A0A8J4T0Y4</accession>
<dbReference type="EMBL" id="LUCH01010449">
    <property type="protein sequence ID" value="KAF5395779.1"/>
    <property type="molecule type" value="Genomic_DNA"/>
</dbReference>
<name>A0A8J4T0Y4_9TREM</name>
<keyword evidence="2" id="KW-1185">Reference proteome</keyword>
<evidence type="ECO:0000313" key="1">
    <source>
        <dbReference type="EMBL" id="KAF5395779.1"/>
    </source>
</evidence>
<comment type="caution">
    <text evidence="1">The sequence shown here is derived from an EMBL/GenBank/DDBJ whole genome shotgun (WGS) entry which is preliminary data.</text>
</comment>
<protein>
    <submittedName>
        <fullName evidence="1">Uncharacterized protein</fullName>
    </submittedName>
</protein>
<organism evidence="1 2">
    <name type="scientific">Paragonimus heterotremus</name>
    <dbReference type="NCBI Taxonomy" id="100268"/>
    <lineage>
        <taxon>Eukaryota</taxon>
        <taxon>Metazoa</taxon>
        <taxon>Spiralia</taxon>
        <taxon>Lophotrochozoa</taxon>
        <taxon>Platyhelminthes</taxon>
        <taxon>Trematoda</taxon>
        <taxon>Digenea</taxon>
        <taxon>Plagiorchiida</taxon>
        <taxon>Troglotremata</taxon>
        <taxon>Troglotrematidae</taxon>
        <taxon>Paragonimus</taxon>
    </lineage>
</organism>
<reference evidence="1" key="1">
    <citation type="submission" date="2019-05" db="EMBL/GenBank/DDBJ databases">
        <title>Annotation for the trematode Paragonimus heterotremus.</title>
        <authorList>
            <person name="Choi Y.-J."/>
        </authorList>
    </citation>
    <scope>NUCLEOTIDE SEQUENCE</scope>
    <source>
        <strain evidence="1">LC</strain>
    </source>
</reference>
<sequence>MLEEVSRAHLKPHQGVEILRSHLIPRLIHLLTLGVVHQKTLNNVDSKVTAALRKLIRLPADTSKALFHSGIDAGCLGILHLLSHIPLDRKARLGRHFPTTNGLLHWFSREPPSQPFFLLALRTRTIGGDIITNRQEAAAAWCKSLWNTLDGTGLCNLPTVSQAHNWLRHPVY</sequence>
<dbReference type="OrthoDB" id="6288414at2759"/>
<dbReference type="AlphaFoldDB" id="A0A8J4T0Y4"/>
<dbReference type="Proteomes" id="UP000748531">
    <property type="component" value="Unassembled WGS sequence"/>
</dbReference>